<feature type="compositionally biased region" description="Polar residues" evidence="1">
    <location>
        <begin position="134"/>
        <end position="159"/>
    </location>
</feature>
<dbReference type="SMART" id="SM01321">
    <property type="entry name" value="Y1_Tnp"/>
    <property type="match status" value="1"/>
</dbReference>
<dbReference type="PANTHER" id="PTHR36966">
    <property type="entry name" value="REP-ASSOCIATED TYROSINE TRANSPOSASE"/>
    <property type="match status" value="1"/>
</dbReference>
<gene>
    <name evidence="3" type="ORF">L9S41_16555</name>
</gene>
<dbReference type="InterPro" id="IPR036515">
    <property type="entry name" value="Transposase_17_sf"/>
</dbReference>
<dbReference type="Gene3D" id="3.30.70.1290">
    <property type="entry name" value="Transposase IS200-like"/>
    <property type="match status" value="1"/>
</dbReference>
<name>A0ABY5ZJF3_9BACT</name>
<dbReference type="PANTHER" id="PTHR36966:SF1">
    <property type="entry name" value="REP-ASSOCIATED TYROSINE TRANSPOSASE"/>
    <property type="match status" value="1"/>
</dbReference>
<protein>
    <recommendedName>
        <fullName evidence="2">Transposase IS200-like domain-containing protein</fullName>
    </recommendedName>
</protein>
<dbReference type="EMBL" id="CP092109">
    <property type="protein sequence ID" value="UWZ79272.1"/>
    <property type="molecule type" value="Genomic_DNA"/>
</dbReference>
<reference evidence="3" key="1">
    <citation type="journal article" date="2022" name="Environ. Microbiol.">
        <title>Geoalkalibacter halelectricus SAP #1 sp. nov. possessing extracellular electron transfer and mineral#reducing capabilities from a haloalkaline environment.</title>
        <authorList>
            <person name="Yadav S."/>
            <person name="Singh R."/>
            <person name="Sundharam S.S."/>
            <person name="Chaudhary S."/>
            <person name="Krishnamurthi S."/>
            <person name="Patil S.A."/>
        </authorList>
    </citation>
    <scope>NUCLEOTIDE SEQUENCE</scope>
    <source>
        <strain evidence="3">SAP-1</strain>
    </source>
</reference>
<evidence type="ECO:0000256" key="1">
    <source>
        <dbReference type="SAM" id="MobiDB-lite"/>
    </source>
</evidence>
<evidence type="ECO:0000259" key="2">
    <source>
        <dbReference type="SMART" id="SM01321"/>
    </source>
</evidence>
<dbReference type="SUPFAM" id="SSF143422">
    <property type="entry name" value="Transposase IS200-like"/>
    <property type="match status" value="1"/>
</dbReference>
<feature type="domain" description="Transposase IS200-like" evidence="2">
    <location>
        <begin position="21"/>
        <end position="229"/>
    </location>
</feature>
<keyword evidence="4" id="KW-1185">Reference proteome</keyword>
<proteinExistence type="predicted"/>
<organism evidence="3 4">
    <name type="scientific">Geoalkalibacter halelectricus</name>
    <dbReference type="NCBI Taxonomy" id="2847045"/>
    <lineage>
        <taxon>Bacteria</taxon>
        <taxon>Pseudomonadati</taxon>
        <taxon>Thermodesulfobacteriota</taxon>
        <taxon>Desulfuromonadia</taxon>
        <taxon>Desulfuromonadales</taxon>
        <taxon>Geoalkalibacteraceae</taxon>
        <taxon>Geoalkalibacter</taxon>
    </lineage>
</organism>
<feature type="region of interest" description="Disordered" evidence="1">
    <location>
        <begin position="134"/>
        <end position="160"/>
    </location>
</feature>
<accession>A0ABY5ZJF3</accession>
<evidence type="ECO:0000313" key="4">
    <source>
        <dbReference type="Proteomes" id="UP001060414"/>
    </source>
</evidence>
<dbReference type="Proteomes" id="UP001060414">
    <property type="component" value="Chromosome"/>
</dbReference>
<dbReference type="InterPro" id="IPR002686">
    <property type="entry name" value="Transposase_17"/>
</dbReference>
<sequence length="243" mass="27624">MYHPDVHNRQSIRLRDFDYGVAGAYFVTICTWRRECLFGDVVDADTRLNDVGMVVRDEWLRTPQVRPNVVLDEIVVMPNHFHAILWIIDPVGARRAVPLVNHPKRFNGQRPIVGARRAVPAFDHAVACPNLALQNQGTGPRNQSTLSQNQGTVLRSQGTARRAPTVEKFGRPVAGSLATIVRSFKSAATKRINALRDNPGCPVWQRNYYEHVIRGERDLYAIRKYITDNPTQWELDTNHPSRI</sequence>
<dbReference type="RefSeq" id="WP_260747628.1">
    <property type="nucleotide sequence ID" value="NZ_CP092109.1"/>
</dbReference>
<evidence type="ECO:0000313" key="3">
    <source>
        <dbReference type="EMBL" id="UWZ79272.1"/>
    </source>
</evidence>
<dbReference type="InterPro" id="IPR052715">
    <property type="entry name" value="RAYT_transposase"/>
</dbReference>